<accession>A0A815RA06</accession>
<keyword evidence="4" id="KW-1185">Reference proteome</keyword>
<reference evidence="3" key="1">
    <citation type="submission" date="2021-02" db="EMBL/GenBank/DDBJ databases">
        <authorList>
            <person name="Nowell W R."/>
        </authorList>
    </citation>
    <scope>NUCLEOTIDE SEQUENCE</scope>
</reference>
<evidence type="ECO:0000256" key="1">
    <source>
        <dbReference type="SAM" id="SignalP"/>
    </source>
</evidence>
<keyword evidence="1" id="KW-0732">Signal</keyword>
<dbReference type="EMBL" id="CAJNOH010001301">
    <property type="protein sequence ID" value="CAF1201746.1"/>
    <property type="molecule type" value="Genomic_DNA"/>
</dbReference>
<dbReference type="EMBL" id="CAJNOL010002200">
    <property type="protein sequence ID" value="CAF1474621.1"/>
    <property type="molecule type" value="Genomic_DNA"/>
</dbReference>
<dbReference type="Gene3D" id="2.60.120.1390">
    <property type="match status" value="2"/>
</dbReference>
<evidence type="ECO:0000313" key="3">
    <source>
        <dbReference type="EMBL" id="CAF1474621.1"/>
    </source>
</evidence>
<dbReference type="Proteomes" id="UP000663854">
    <property type="component" value="Unassembled WGS sequence"/>
</dbReference>
<comment type="caution">
    <text evidence="3">The sequence shown here is derived from an EMBL/GenBank/DDBJ whole genome shotgun (WGS) entry which is preliminary data.</text>
</comment>
<name>A0A815RA06_9BILA</name>
<gene>
    <name evidence="3" type="ORF">JXQ802_LOCUS38940</name>
    <name evidence="2" type="ORF">PYM288_LOCUS24913</name>
</gene>
<dbReference type="Proteomes" id="UP000663870">
    <property type="component" value="Unassembled WGS sequence"/>
</dbReference>
<dbReference type="AlphaFoldDB" id="A0A815RA06"/>
<feature type="chain" id="PRO_5036412200" evidence="1">
    <location>
        <begin position="17"/>
        <end position="307"/>
    </location>
</feature>
<evidence type="ECO:0000313" key="4">
    <source>
        <dbReference type="Proteomes" id="UP000663870"/>
    </source>
</evidence>
<protein>
    <submittedName>
        <fullName evidence="3">Uncharacterized protein</fullName>
    </submittedName>
</protein>
<dbReference type="Pfam" id="PF11175">
    <property type="entry name" value="DUF2961"/>
    <property type="match status" value="1"/>
</dbReference>
<dbReference type="InterPro" id="IPR021345">
    <property type="entry name" value="DUF2961"/>
</dbReference>
<feature type="signal peptide" evidence="1">
    <location>
        <begin position="1"/>
        <end position="16"/>
    </location>
</feature>
<sequence>MHIEILLLACVLTTTAQKLRTFSVALSSSPIYPNETEILNHTLSADSSFGVLTHFWVTGEPALDFATFSYYIDGETQPSIVFIPSMLVGAGFNDQAAPWGTKWMGKGANERGWFNNFRVPFQKSIRVTGKLASSETQSFTLPINARLVLQKIENRLYEALDFVTVANITTGQGFLLSHTLAVSSASINFIEGCYHAYTEYDQPFPGEGISTGTEDYFDSAFTFDAGQFHFEISGFTHFKNQEGTFELSAYRMHDMDPIFFTNGFRFVWRNGDLLDDRGVKCILESGGHPAGSPAKSIVTSYAWVYVW</sequence>
<organism evidence="3 4">
    <name type="scientific">Rotaria sordida</name>
    <dbReference type="NCBI Taxonomy" id="392033"/>
    <lineage>
        <taxon>Eukaryota</taxon>
        <taxon>Metazoa</taxon>
        <taxon>Spiralia</taxon>
        <taxon>Gnathifera</taxon>
        <taxon>Rotifera</taxon>
        <taxon>Eurotatoria</taxon>
        <taxon>Bdelloidea</taxon>
        <taxon>Philodinida</taxon>
        <taxon>Philodinidae</taxon>
        <taxon>Rotaria</taxon>
    </lineage>
</organism>
<evidence type="ECO:0000313" key="2">
    <source>
        <dbReference type="EMBL" id="CAF1201746.1"/>
    </source>
</evidence>
<proteinExistence type="predicted"/>